<keyword evidence="5" id="KW-0175">Coiled coil</keyword>
<keyword evidence="2 4" id="KW-0863">Zinc-finger</keyword>
<dbReference type="PANTHER" id="PTHR10131">
    <property type="entry name" value="TNF RECEPTOR ASSOCIATED FACTOR"/>
    <property type="match status" value="1"/>
</dbReference>
<organism evidence="9 10">
    <name type="scientific">Brettanomyces naardenensis</name>
    <name type="common">Yeast</name>
    <dbReference type="NCBI Taxonomy" id="13370"/>
    <lineage>
        <taxon>Eukaryota</taxon>
        <taxon>Fungi</taxon>
        <taxon>Dikarya</taxon>
        <taxon>Ascomycota</taxon>
        <taxon>Saccharomycotina</taxon>
        <taxon>Pichiomycetes</taxon>
        <taxon>Pichiales</taxon>
        <taxon>Pichiaceae</taxon>
        <taxon>Brettanomyces</taxon>
    </lineage>
</organism>
<dbReference type="AlphaFoldDB" id="A0A448YRF3"/>
<dbReference type="PROSITE" id="PS00518">
    <property type="entry name" value="ZF_RING_1"/>
    <property type="match status" value="1"/>
</dbReference>
<dbReference type="InterPro" id="IPR001293">
    <property type="entry name" value="Znf_TRAF"/>
</dbReference>
<dbReference type="SMART" id="SM00184">
    <property type="entry name" value="RING"/>
    <property type="match status" value="1"/>
</dbReference>
<dbReference type="InterPro" id="IPR001841">
    <property type="entry name" value="Znf_RING"/>
</dbReference>
<keyword evidence="3 4" id="KW-0862">Zinc</keyword>
<dbReference type="STRING" id="13370.A0A448YRF3"/>
<dbReference type="Gene3D" id="3.30.40.10">
    <property type="entry name" value="Zinc/RING finger domain, C3HC4 (zinc finger)"/>
    <property type="match status" value="2"/>
</dbReference>
<reference evidence="9 10" key="1">
    <citation type="submission" date="2018-12" db="EMBL/GenBank/DDBJ databases">
        <authorList>
            <person name="Tiukova I."/>
            <person name="Dainat J."/>
        </authorList>
    </citation>
    <scope>NUCLEOTIDE SEQUENCE [LARGE SCALE GENOMIC DNA]</scope>
</reference>
<feature type="domain" description="RING-type" evidence="7">
    <location>
        <begin position="64"/>
        <end position="104"/>
    </location>
</feature>
<feature type="coiled-coil region" evidence="5">
    <location>
        <begin position="404"/>
        <end position="431"/>
    </location>
</feature>
<keyword evidence="10" id="KW-1185">Reference proteome</keyword>
<feature type="zinc finger region" description="TRAF-type" evidence="4">
    <location>
        <begin position="249"/>
        <end position="291"/>
    </location>
</feature>
<sequence>MSSSSVDRSPASTVSPGKQPRNSADSRNLDNHEAEGFDVTGDDPDLYIDVRSLTYTVKYDHLVCPICQQPFLNPYTTICGHTFCRACIMQAIRSPMGSKCPLDRTPLFYEERLERPQNSGHYSRHRSSSTSLERLEDSSSADDSPSRENEIFPAPIIISNITDDLKVRCMNNARGCEWVGPRWQIKLHLLKHCGYTRFVCGKTGIDGKICTKLCERRFMERKSEDDSEDGDGNEEADSDSGNDSTDYGCPHIEYPCPKCEQMVSQIDQEWHLKHECPKNMVVCHGCNFEFSMKLFETHEKYCEKIHVKCPGAKFGCSWRGSRDILKDVHLPECIFVKLSEYLEKQETRMDNLSHENSFLKSELSTILDSVIQGRLTNLGFPLDLEEVPRGGVTDSVLGSMEEDYAQLISDFEKLRLNAQRAKRALTELEVSKQMISGLAADNLQIKEEMSSQRLALNSIRQQLQFILMDRRRLNTTLTRLGSGTNLVNEDLPEPKLNNKL</sequence>
<feature type="region of interest" description="Disordered" evidence="6">
    <location>
        <begin position="223"/>
        <end position="245"/>
    </location>
</feature>
<evidence type="ECO:0000313" key="9">
    <source>
        <dbReference type="EMBL" id="VEU23491.1"/>
    </source>
</evidence>
<feature type="compositionally biased region" description="Acidic residues" evidence="6">
    <location>
        <begin position="225"/>
        <end position="240"/>
    </location>
</feature>
<dbReference type="SUPFAM" id="SSF49599">
    <property type="entry name" value="TRAF domain-like"/>
    <property type="match status" value="2"/>
</dbReference>
<feature type="region of interest" description="Disordered" evidence="6">
    <location>
        <begin position="115"/>
        <end position="149"/>
    </location>
</feature>
<evidence type="ECO:0000259" key="8">
    <source>
        <dbReference type="PROSITE" id="PS50145"/>
    </source>
</evidence>
<evidence type="ECO:0000256" key="6">
    <source>
        <dbReference type="SAM" id="MobiDB-lite"/>
    </source>
</evidence>
<dbReference type="Proteomes" id="UP000290900">
    <property type="component" value="Unassembled WGS sequence"/>
</dbReference>
<evidence type="ECO:0000256" key="1">
    <source>
        <dbReference type="ARBA" id="ARBA00022723"/>
    </source>
</evidence>
<evidence type="ECO:0000259" key="7">
    <source>
        <dbReference type="PROSITE" id="PS50089"/>
    </source>
</evidence>
<accession>A0A448YRF3</accession>
<dbReference type="InterPro" id="IPR013083">
    <property type="entry name" value="Znf_RING/FYVE/PHD"/>
</dbReference>
<dbReference type="OrthoDB" id="1630758at2759"/>
<evidence type="ECO:0000256" key="5">
    <source>
        <dbReference type="SAM" id="Coils"/>
    </source>
</evidence>
<dbReference type="InParanoid" id="A0A448YRF3"/>
<name>A0A448YRF3_BRENA</name>
<evidence type="ECO:0000256" key="4">
    <source>
        <dbReference type="PROSITE-ProRule" id="PRU00207"/>
    </source>
</evidence>
<dbReference type="PROSITE" id="PS50089">
    <property type="entry name" value="ZF_RING_2"/>
    <property type="match status" value="1"/>
</dbReference>
<dbReference type="EMBL" id="CAACVR010000045">
    <property type="protein sequence ID" value="VEU23491.1"/>
    <property type="molecule type" value="Genomic_DNA"/>
</dbReference>
<gene>
    <name evidence="9" type="ORF">BRENAR_LOCUS4221</name>
</gene>
<evidence type="ECO:0000256" key="2">
    <source>
        <dbReference type="ARBA" id="ARBA00022771"/>
    </source>
</evidence>
<feature type="compositionally biased region" description="Polar residues" evidence="6">
    <location>
        <begin position="1"/>
        <end position="26"/>
    </location>
</feature>
<dbReference type="SUPFAM" id="SSF57850">
    <property type="entry name" value="RING/U-box"/>
    <property type="match status" value="1"/>
</dbReference>
<proteinExistence type="predicted"/>
<feature type="region of interest" description="Disordered" evidence="6">
    <location>
        <begin position="1"/>
        <end position="41"/>
    </location>
</feature>
<feature type="domain" description="TRAF-type" evidence="8">
    <location>
        <begin position="249"/>
        <end position="291"/>
    </location>
</feature>
<dbReference type="Pfam" id="PF13445">
    <property type="entry name" value="zf-RING_UBOX"/>
    <property type="match status" value="1"/>
</dbReference>
<evidence type="ECO:0000256" key="3">
    <source>
        <dbReference type="ARBA" id="ARBA00022833"/>
    </source>
</evidence>
<dbReference type="InterPro" id="IPR017907">
    <property type="entry name" value="Znf_RING_CS"/>
</dbReference>
<keyword evidence="1 4" id="KW-0479">Metal-binding</keyword>
<evidence type="ECO:0000313" key="10">
    <source>
        <dbReference type="Proteomes" id="UP000290900"/>
    </source>
</evidence>
<dbReference type="InterPro" id="IPR027370">
    <property type="entry name" value="Znf-RING_euk"/>
</dbReference>
<protein>
    <submittedName>
        <fullName evidence="9">DEKNAAC104594</fullName>
    </submittedName>
</protein>
<dbReference type="PROSITE" id="PS50145">
    <property type="entry name" value="ZF_TRAF"/>
    <property type="match status" value="1"/>
</dbReference>
<dbReference type="GO" id="GO:0008270">
    <property type="term" value="F:zinc ion binding"/>
    <property type="evidence" value="ECO:0007669"/>
    <property type="project" value="UniProtKB-KW"/>
</dbReference>
<dbReference type="PANTHER" id="PTHR10131:SF94">
    <property type="entry name" value="TNF RECEPTOR-ASSOCIATED FACTOR 4"/>
    <property type="match status" value="1"/>
</dbReference>